<evidence type="ECO:0000313" key="1">
    <source>
        <dbReference type="EMBL" id="MBX22728.1"/>
    </source>
</evidence>
<accession>A0A2P2LXP5</accession>
<proteinExistence type="predicted"/>
<dbReference type="AlphaFoldDB" id="A0A2P2LXP5"/>
<dbReference type="EMBL" id="GGEC01042244">
    <property type="protein sequence ID" value="MBX22728.1"/>
    <property type="molecule type" value="Transcribed_RNA"/>
</dbReference>
<reference evidence="1" key="1">
    <citation type="submission" date="2018-02" db="EMBL/GenBank/DDBJ databases">
        <title>Rhizophora mucronata_Transcriptome.</title>
        <authorList>
            <person name="Meera S.P."/>
            <person name="Sreeshan A."/>
            <person name="Augustine A."/>
        </authorList>
    </citation>
    <scope>NUCLEOTIDE SEQUENCE</scope>
    <source>
        <tissue evidence="1">Leaf</tissue>
    </source>
</reference>
<sequence>MDVAFWRRIWTTTSKLRSRISLNSLSLELRGTFTFFPSCWTPMIDASSSTEPSLI</sequence>
<organism evidence="1">
    <name type="scientific">Rhizophora mucronata</name>
    <name type="common">Asiatic mangrove</name>
    <dbReference type="NCBI Taxonomy" id="61149"/>
    <lineage>
        <taxon>Eukaryota</taxon>
        <taxon>Viridiplantae</taxon>
        <taxon>Streptophyta</taxon>
        <taxon>Embryophyta</taxon>
        <taxon>Tracheophyta</taxon>
        <taxon>Spermatophyta</taxon>
        <taxon>Magnoliopsida</taxon>
        <taxon>eudicotyledons</taxon>
        <taxon>Gunneridae</taxon>
        <taxon>Pentapetalae</taxon>
        <taxon>rosids</taxon>
        <taxon>fabids</taxon>
        <taxon>Malpighiales</taxon>
        <taxon>Rhizophoraceae</taxon>
        <taxon>Rhizophora</taxon>
    </lineage>
</organism>
<name>A0A2P2LXP5_RHIMU</name>
<protein>
    <submittedName>
        <fullName evidence="1">Uncharacterized protein MANES_15G095600</fullName>
    </submittedName>
</protein>